<comment type="caution">
    <text evidence="1">The sequence shown here is derived from an EMBL/GenBank/DDBJ whole genome shotgun (WGS) entry which is preliminary data.</text>
</comment>
<proteinExistence type="predicted"/>
<protein>
    <submittedName>
        <fullName evidence="1">Uncharacterized protein</fullName>
    </submittedName>
</protein>
<reference evidence="1 2" key="1">
    <citation type="journal article" date="2019" name="Int. J. Syst. Evol. Microbiol.">
        <title>The Global Catalogue of Microorganisms (GCM) 10K type strain sequencing project: providing services to taxonomists for standard genome sequencing and annotation.</title>
        <authorList>
            <consortium name="The Broad Institute Genomics Platform"/>
            <consortium name="The Broad Institute Genome Sequencing Center for Infectious Disease"/>
            <person name="Wu L."/>
            <person name="Ma J."/>
        </authorList>
    </citation>
    <scope>NUCLEOTIDE SEQUENCE [LARGE SCALE GENOMIC DNA]</scope>
    <source>
        <strain evidence="1 2">JCM 11756</strain>
    </source>
</reference>
<keyword evidence="2" id="KW-1185">Reference proteome</keyword>
<name>A0ABN1YJT8_9ACTN</name>
<organism evidence="1 2">
    <name type="scientific">Streptomyces thermospinosisporus</name>
    <dbReference type="NCBI Taxonomy" id="161482"/>
    <lineage>
        <taxon>Bacteria</taxon>
        <taxon>Bacillati</taxon>
        <taxon>Actinomycetota</taxon>
        <taxon>Actinomycetes</taxon>
        <taxon>Kitasatosporales</taxon>
        <taxon>Streptomycetaceae</taxon>
        <taxon>Streptomyces</taxon>
    </lineage>
</organism>
<dbReference type="Proteomes" id="UP001500973">
    <property type="component" value="Unassembled WGS sequence"/>
</dbReference>
<accession>A0ABN1YJT8</accession>
<evidence type="ECO:0000313" key="1">
    <source>
        <dbReference type="EMBL" id="GAA1415449.1"/>
    </source>
</evidence>
<dbReference type="RefSeq" id="WP_344009734.1">
    <property type="nucleotide sequence ID" value="NZ_BAAAIZ010000006.1"/>
</dbReference>
<dbReference type="EMBL" id="BAAAIZ010000006">
    <property type="protein sequence ID" value="GAA1415449.1"/>
    <property type="molecule type" value="Genomic_DNA"/>
</dbReference>
<sequence length="53" mass="5772">MADLQLRAMLATADDDPEQAPMPELDEVFARIARESEGIQDLDDRLDPCGGVA</sequence>
<evidence type="ECO:0000313" key="2">
    <source>
        <dbReference type="Proteomes" id="UP001500973"/>
    </source>
</evidence>
<gene>
    <name evidence="1" type="ORF">GCM10009601_05140</name>
</gene>